<proteinExistence type="inferred from homology"/>
<accession>A0AAD5XR31</accession>
<reference evidence="12" key="1">
    <citation type="submission" date="2020-05" db="EMBL/GenBank/DDBJ databases">
        <title>Phylogenomic resolution of chytrid fungi.</title>
        <authorList>
            <person name="Stajich J.E."/>
            <person name="Amses K."/>
            <person name="Simmons R."/>
            <person name="Seto K."/>
            <person name="Myers J."/>
            <person name="Bonds A."/>
            <person name="Quandt C.A."/>
            <person name="Barry K."/>
            <person name="Liu P."/>
            <person name="Grigoriev I."/>
            <person name="Longcore J.E."/>
            <person name="James T.Y."/>
        </authorList>
    </citation>
    <scope>NUCLEOTIDE SEQUENCE</scope>
    <source>
        <strain evidence="12">JEL0379</strain>
    </source>
</reference>
<evidence type="ECO:0000256" key="4">
    <source>
        <dbReference type="ARBA" id="ARBA00022692"/>
    </source>
</evidence>
<evidence type="ECO:0000256" key="8">
    <source>
        <dbReference type="ARBA" id="ARBA00023136"/>
    </source>
</evidence>
<keyword evidence="7 10" id="KW-0443">Lipid metabolism</keyword>
<evidence type="ECO:0000256" key="11">
    <source>
        <dbReference type="SAM" id="MobiDB-lite"/>
    </source>
</evidence>
<dbReference type="EMBL" id="JADGJQ010000028">
    <property type="protein sequence ID" value="KAJ3178193.1"/>
    <property type="molecule type" value="Genomic_DNA"/>
</dbReference>
<evidence type="ECO:0000256" key="6">
    <source>
        <dbReference type="ARBA" id="ARBA00022989"/>
    </source>
</evidence>
<keyword evidence="6 10" id="KW-1133">Transmembrane helix</keyword>
<evidence type="ECO:0000313" key="12">
    <source>
        <dbReference type="EMBL" id="KAJ3178193.1"/>
    </source>
</evidence>
<dbReference type="InterPro" id="IPR002076">
    <property type="entry name" value="ELO_fam"/>
</dbReference>
<feature type="transmembrane region" description="Helical" evidence="10">
    <location>
        <begin position="97"/>
        <end position="117"/>
    </location>
</feature>
<evidence type="ECO:0000256" key="1">
    <source>
        <dbReference type="ARBA" id="ARBA00004141"/>
    </source>
</evidence>
<protein>
    <recommendedName>
        <fullName evidence="10">Elongation of fatty acids protein</fullName>
        <ecNumber evidence="10">2.3.1.-</ecNumber>
    </recommendedName>
</protein>
<evidence type="ECO:0000256" key="9">
    <source>
        <dbReference type="ARBA" id="ARBA00023160"/>
    </source>
</evidence>
<keyword evidence="13" id="KW-1185">Reference proteome</keyword>
<comment type="catalytic activity">
    <reaction evidence="10">
        <text>an acyl-CoA + malonyl-CoA + H(+) = a 3-oxoacyl-CoA + CO2 + CoA</text>
        <dbReference type="Rhea" id="RHEA:50252"/>
        <dbReference type="ChEBI" id="CHEBI:15378"/>
        <dbReference type="ChEBI" id="CHEBI:16526"/>
        <dbReference type="ChEBI" id="CHEBI:57287"/>
        <dbReference type="ChEBI" id="CHEBI:57384"/>
        <dbReference type="ChEBI" id="CHEBI:58342"/>
        <dbReference type="ChEBI" id="CHEBI:90726"/>
    </reaction>
    <physiologicalReaction direction="left-to-right" evidence="10">
        <dbReference type="Rhea" id="RHEA:50253"/>
    </physiologicalReaction>
</comment>
<keyword evidence="9 10" id="KW-0275">Fatty acid biosynthesis</keyword>
<comment type="similarity">
    <text evidence="10">Belongs to the ELO family.</text>
</comment>
<feature type="transmembrane region" description="Helical" evidence="10">
    <location>
        <begin position="232"/>
        <end position="252"/>
    </location>
</feature>
<dbReference type="Proteomes" id="UP001212152">
    <property type="component" value="Unassembled WGS sequence"/>
</dbReference>
<comment type="subcellular location">
    <subcellularLocation>
        <location evidence="1">Membrane</location>
        <topology evidence="1">Multi-pass membrane protein</topology>
    </subcellularLocation>
</comment>
<dbReference type="Pfam" id="PF01151">
    <property type="entry name" value="ELO"/>
    <property type="match status" value="1"/>
</dbReference>
<dbReference type="GO" id="GO:0009922">
    <property type="term" value="F:fatty acid elongase activity"/>
    <property type="evidence" value="ECO:0007669"/>
    <property type="project" value="InterPro"/>
</dbReference>
<feature type="transmembrane region" description="Helical" evidence="10">
    <location>
        <begin position="199"/>
        <end position="220"/>
    </location>
</feature>
<evidence type="ECO:0000256" key="3">
    <source>
        <dbReference type="ARBA" id="ARBA00022679"/>
    </source>
</evidence>
<dbReference type="GO" id="GO:0042761">
    <property type="term" value="P:very long-chain fatty acid biosynthetic process"/>
    <property type="evidence" value="ECO:0007669"/>
    <property type="project" value="TreeGrafter"/>
</dbReference>
<dbReference type="GO" id="GO:0034625">
    <property type="term" value="P:fatty acid elongation, monounsaturated fatty acid"/>
    <property type="evidence" value="ECO:0007669"/>
    <property type="project" value="TreeGrafter"/>
</dbReference>
<dbReference type="PANTHER" id="PTHR11157:SF126">
    <property type="entry name" value="ELONGATION OF VERY LONG CHAIN FATTY ACIDS PROTEIN"/>
    <property type="match status" value="1"/>
</dbReference>
<keyword evidence="5 10" id="KW-0276">Fatty acid metabolism</keyword>
<evidence type="ECO:0000313" key="13">
    <source>
        <dbReference type="Proteomes" id="UP001212152"/>
    </source>
</evidence>
<evidence type="ECO:0000256" key="7">
    <source>
        <dbReference type="ARBA" id="ARBA00023098"/>
    </source>
</evidence>
<evidence type="ECO:0000256" key="2">
    <source>
        <dbReference type="ARBA" id="ARBA00022516"/>
    </source>
</evidence>
<sequence length="322" mass="36258">MIAVEDLFIAAGRHLGRVTAPYVDPLQSQLVSLAATAFPTQTLAVQKWLSQTASAHAHILPLMNPFYVALILAGYLAMVFGGRAAMRSLPKFHVKGLMLLHNLFLATLSGYMCIAILSEARTKGYKFVGNDVDESAGGWKMAKLIWLFYVSKTFEFVDTLIMVLKKNDRQISFLHLYHHASIFAVWWLVTLKAPNGEAYFSAALNSFIHVVMYGYYFCMAIGIRQVSFIKRYITAMQMTQFCCMMVQAVLILNRAMSSSSSNPTRGSSSSSSEEEERKPYPTDIAVLLFVYMWTMLGLFANFFVKEGKRLRREKKLAASKKN</sequence>
<organism evidence="12 13">
    <name type="scientific">Geranomyces variabilis</name>
    <dbReference type="NCBI Taxonomy" id="109894"/>
    <lineage>
        <taxon>Eukaryota</taxon>
        <taxon>Fungi</taxon>
        <taxon>Fungi incertae sedis</taxon>
        <taxon>Chytridiomycota</taxon>
        <taxon>Chytridiomycota incertae sedis</taxon>
        <taxon>Chytridiomycetes</taxon>
        <taxon>Spizellomycetales</taxon>
        <taxon>Powellomycetaceae</taxon>
        <taxon>Geranomyces</taxon>
    </lineage>
</organism>
<feature type="region of interest" description="Disordered" evidence="11">
    <location>
        <begin position="257"/>
        <end position="277"/>
    </location>
</feature>
<keyword evidence="3 10" id="KW-0808">Transferase</keyword>
<keyword evidence="4 10" id="KW-0812">Transmembrane</keyword>
<dbReference type="GO" id="GO:0030148">
    <property type="term" value="P:sphingolipid biosynthetic process"/>
    <property type="evidence" value="ECO:0007669"/>
    <property type="project" value="TreeGrafter"/>
</dbReference>
<evidence type="ECO:0000256" key="5">
    <source>
        <dbReference type="ARBA" id="ARBA00022832"/>
    </source>
</evidence>
<comment type="caution">
    <text evidence="12">The sequence shown here is derived from an EMBL/GenBank/DDBJ whole genome shotgun (WGS) entry which is preliminary data.</text>
</comment>
<dbReference type="GO" id="GO:0019367">
    <property type="term" value="P:fatty acid elongation, saturated fatty acid"/>
    <property type="evidence" value="ECO:0007669"/>
    <property type="project" value="TreeGrafter"/>
</dbReference>
<dbReference type="PANTHER" id="PTHR11157">
    <property type="entry name" value="FATTY ACID ACYL TRANSFERASE-RELATED"/>
    <property type="match status" value="1"/>
</dbReference>
<keyword evidence="2 10" id="KW-0444">Lipid biosynthesis</keyword>
<dbReference type="AlphaFoldDB" id="A0AAD5XR31"/>
<feature type="transmembrane region" description="Helical" evidence="10">
    <location>
        <begin position="176"/>
        <end position="193"/>
    </location>
</feature>
<dbReference type="GO" id="GO:0005789">
    <property type="term" value="C:endoplasmic reticulum membrane"/>
    <property type="evidence" value="ECO:0007669"/>
    <property type="project" value="TreeGrafter"/>
</dbReference>
<gene>
    <name evidence="12" type="ORF">HDU87_003745</name>
</gene>
<feature type="transmembrane region" description="Helical" evidence="10">
    <location>
        <begin position="66"/>
        <end position="85"/>
    </location>
</feature>
<keyword evidence="8 10" id="KW-0472">Membrane</keyword>
<dbReference type="EC" id="2.3.1.-" evidence="10"/>
<dbReference type="GO" id="GO:0034626">
    <property type="term" value="P:fatty acid elongation, polyunsaturated fatty acid"/>
    <property type="evidence" value="ECO:0007669"/>
    <property type="project" value="TreeGrafter"/>
</dbReference>
<name>A0AAD5XR31_9FUNG</name>
<evidence type="ECO:0000256" key="10">
    <source>
        <dbReference type="RuleBase" id="RU361115"/>
    </source>
</evidence>
<feature type="compositionally biased region" description="Low complexity" evidence="11">
    <location>
        <begin position="257"/>
        <end position="271"/>
    </location>
</feature>
<feature type="transmembrane region" description="Helical" evidence="10">
    <location>
        <begin position="284"/>
        <end position="304"/>
    </location>
</feature>